<feature type="compositionally biased region" description="Basic and acidic residues" evidence="1">
    <location>
        <begin position="134"/>
        <end position="150"/>
    </location>
</feature>
<name>A0A699I1M8_TANCI</name>
<feature type="region of interest" description="Disordered" evidence="1">
    <location>
        <begin position="122"/>
        <end position="150"/>
    </location>
</feature>
<feature type="region of interest" description="Disordered" evidence="1">
    <location>
        <begin position="1"/>
        <end position="20"/>
    </location>
</feature>
<proteinExistence type="predicted"/>
<dbReference type="EMBL" id="BKCJ010235181">
    <property type="protein sequence ID" value="GEZ04530.1"/>
    <property type="molecule type" value="Genomic_DNA"/>
</dbReference>
<comment type="caution">
    <text evidence="2">The sequence shown here is derived from an EMBL/GenBank/DDBJ whole genome shotgun (WGS) entry which is preliminary data.</text>
</comment>
<gene>
    <name evidence="2" type="ORF">Tci_476503</name>
</gene>
<evidence type="ECO:0000256" key="1">
    <source>
        <dbReference type="SAM" id="MobiDB-lite"/>
    </source>
</evidence>
<reference evidence="2" key="1">
    <citation type="journal article" date="2019" name="Sci. Rep.">
        <title>Draft genome of Tanacetum cinerariifolium, the natural source of mosquito coil.</title>
        <authorList>
            <person name="Yamashiro T."/>
            <person name="Shiraishi A."/>
            <person name="Satake H."/>
            <person name="Nakayama K."/>
        </authorList>
    </citation>
    <scope>NUCLEOTIDE SEQUENCE</scope>
</reference>
<feature type="non-terminal residue" evidence="2">
    <location>
        <position position="1"/>
    </location>
</feature>
<protein>
    <submittedName>
        <fullName evidence="2">Uncharacterized protein</fullName>
    </submittedName>
</protein>
<feature type="compositionally biased region" description="Acidic residues" evidence="1">
    <location>
        <begin position="1"/>
        <end position="11"/>
    </location>
</feature>
<dbReference type="AlphaFoldDB" id="A0A699I1M8"/>
<feature type="compositionally biased region" description="Low complexity" evidence="1">
    <location>
        <begin position="122"/>
        <end position="133"/>
    </location>
</feature>
<sequence length="191" mass="21042">VESSDNEESLGEDASKQERTIDAIDAYEEITLVSVHDEGVSNDADKEMFDVDVLDGEEVFVVGQNENVVEEVVDAAQVSTVATTVTITTKEITLAQTLKALKTSKPKVKGIIFQEPGKSTTTTTTIISSQQSQDKGKGKMIKESVKPKKKDQVRLDEEAALKLQAEFNDEERLAREKVKKEKRANIALIET</sequence>
<accession>A0A699I1M8</accession>
<organism evidence="2">
    <name type="scientific">Tanacetum cinerariifolium</name>
    <name type="common">Dalmatian daisy</name>
    <name type="synonym">Chrysanthemum cinerariifolium</name>
    <dbReference type="NCBI Taxonomy" id="118510"/>
    <lineage>
        <taxon>Eukaryota</taxon>
        <taxon>Viridiplantae</taxon>
        <taxon>Streptophyta</taxon>
        <taxon>Embryophyta</taxon>
        <taxon>Tracheophyta</taxon>
        <taxon>Spermatophyta</taxon>
        <taxon>Magnoliopsida</taxon>
        <taxon>eudicotyledons</taxon>
        <taxon>Gunneridae</taxon>
        <taxon>Pentapetalae</taxon>
        <taxon>asterids</taxon>
        <taxon>campanulids</taxon>
        <taxon>Asterales</taxon>
        <taxon>Asteraceae</taxon>
        <taxon>Asteroideae</taxon>
        <taxon>Anthemideae</taxon>
        <taxon>Anthemidinae</taxon>
        <taxon>Tanacetum</taxon>
    </lineage>
</organism>
<evidence type="ECO:0000313" key="2">
    <source>
        <dbReference type="EMBL" id="GEZ04530.1"/>
    </source>
</evidence>